<dbReference type="EMBL" id="CACRYJ010000017">
    <property type="protein sequence ID" value="VZO35979.1"/>
    <property type="molecule type" value="Genomic_DNA"/>
</dbReference>
<name>A0A7M4DGD6_9MICO</name>
<feature type="transmembrane region" description="Helical" evidence="1">
    <location>
        <begin position="154"/>
        <end position="175"/>
    </location>
</feature>
<dbReference type="AlphaFoldDB" id="A0A7M4DGD6"/>
<feature type="transmembrane region" description="Helical" evidence="1">
    <location>
        <begin position="31"/>
        <end position="51"/>
    </location>
</feature>
<sequence>MTVAAPTRPGVTFARVLTAEWTKVLSVHSTLWTVVGTILAAASLAFALGLFVRPGSGQSGASLIVSGYLLAQLGTLVLGVLVGTGEYSVGTFRVTFTAVPRRLPVLLAQALITVVVAFVTAVGALLASFLVTIAHRDAGGLTVDLTDAQTVRVLVGYVCFLVGVALVGLGVGALLRRPTAALVTGVLVLVVFDHLLAVNPGRVTDTIRALLPGAGARLTMDDAALTALDATTLGPQLGPWGGGVVLVLWVAGLLIAAGYRLRRHDLA</sequence>
<dbReference type="Proteomes" id="UP000419743">
    <property type="component" value="Unassembled WGS sequence"/>
</dbReference>
<accession>A0A7M4DGD6</accession>
<feature type="transmembrane region" description="Helical" evidence="1">
    <location>
        <begin position="63"/>
        <end position="84"/>
    </location>
</feature>
<reference evidence="2 3" key="1">
    <citation type="submission" date="2019-11" db="EMBL/GenBank/DDBJ databases">
        <authorList>
            <person name="Criscuolo A."/>
        </authorList>
    </citation>
    <scope>NUCLEOTIDE SEQUENCE [LARGE SCALE GENOMIC DNA]</scope>
    <source>
        <strain evidence="2">CIP111667</strain>
    </source>
</reference>
<feature type="transmembrane region" description="Helical" evidence="1">
    <location>
        <begin position="180"/>
        <end position="198"/>
    </location>
</feature>
<feature type="transmembrane region" description="Helical" evidence="1">
    <location>
        <begin position="105"/>
        <end position="134"/>
    </location>
</feature>
<evidence type="ECO:0000313" key="2">
    <source>
        <dbReference type="EMBL" id="VZO35979.1"/>
    </source>
</evidence>
<evidence type="ECO:0000313" key="3">
    <source>
        <dbReference type="Proteomes" id="UP000419743"/>
    </source>
</evidence>
<gene>
    <name evidence="2" type="ORF">HALOF300_01183</name>
</gene>
<comment type="caution">
    <text evidence="2">The sequence shown here is derived from an EMBL/GenBank/DDBJ whole genome shotgun (WGS) entry which is preliminary data.</text>
</comment>
<dbReference type="RefSeq" id="WP_156740013.1">
    <property type="nucleotide sequence ID" value="NZ_CACRYJ010000017.1"/>
</dbReference>
<keyword evidence="3" id="KW-1185">Reference proteome</keyword>
<protein>
    <submittedName>
        <fullName evidence="2">ABC-2 family transporter protein</fullName>
    </submittedName>
</protein>
<organism evidence="2 3">
    <name type="scientific">Occultella aeris</name>
    <dbReference type="NCBI Taxonomy" id="2761496"/>
    <lineage>
        <taxon>Bacteria</taxon>
        <taxon>Bacillati</taxon>
        <taxon>Actinomycetota</taxon>
        <taxon>Actinomycetes</taxon>
        <taxon>Micrococcales</taxon>
        <taxon>Ruaniaceae</taxon>
        <taxon>Occultella</taxon>
    </lineage>
</organism>
<evidence type="ECO:0000256" key="1">
    <source>
        <dbReference type="SAM" id="Phobius"/>
    </source>
</evidence>
<feature type="transmembrane region" description="Helical" evidence="1">
    <location>
        <begin position="240"/>
        <end position="261"/>
    </location>
</feature>
<keyword evidence="1" id="KW-0472">Membrane</keyword>
<keyword evidence="1" id="KW-0812">Transmembrane</keyword>
<keyword evidence="1" id="KW-1133">Transmembrane helix</keyword>
<proteinExistence type="predicted"/>